<keyword evidence="2" id="KW-1185">Reference proteome</keyword>
<sequence>LKCQPSKSLFVRIFTLYTFHSGSLSGGIHSTRK</sequence>
<feature type="non-terminal residue" evidence="1">
    <location>
        <position position="1"/>
    </location>
</feature>
<name>A0A0V0VB76_9BILA</name>
<accession>A0A0V0VB76</accession>
<evidence type="ECO:0000313" key="1">
    <source>
        <dbReference type="EMBL" id="KRX60641.1"/>
    </source>
</evidence>
<proteinExistence type="predicted"/>
<comment type="caution">
    <text evidence="1">The sequence shown here is derived from an EMBL/GenBank/DDBJ whole genome shotgun (WGS) entry which is preliminary data.</text>
</comment>
<dbReference type="AlphaFoldDB" id="A0A0V0VB76"/>
<evidence type="ECO:0000313" key="2">
    <source>
        <dbReference type="Proteomes" id="UP000054783"/>
    </source>
</evidence>
<gene>
    <name evidence="1" type="ORF">T12_3179</name>
</gene>
<reference evidence="1 2" key="1">
    <citation type="submission" date="2015-01" db="EMBL/GenBank/DDBJ databases">
        <title>Evolution of Trichinella species and genotypes.</title>
        <authorList>
            <person name="Korhonen P.K."/>
            <person name="Edoardo P."/>
            <person name="Giuseppe L.R."/>
            <person name="Gasser R.B."/>
        </authorList>
    </citation>
    <scope>NUCLEOTIDE SEQUENCE [LARGE SCALE GENOMIC DNA]</scope>
    <source>
        <strain evidence="1">ISS2496</strain>
    </source>
</reference>
<protein>
    <submittedName>
        <fullName evidence="1">Uncharacterized protein</fullName>
    </submittedName>
</protein>
<organism evidence="1 2">
    <name type="scientific">Trichinella patagoniensis</name>
    <dbReference type="NCBI Taxonomy" id="990121"/>
    <lineage>
        <taxon>Eukaryota</taxon>
        <taxon>Metazoa</taxon>
        <taxon>Ecdysozoa</taxon>
        <taxon>Nematoda</taxon>
        <taxon>Enoplea</taxon>
        <taxon>Dorylaimia</taxon>
        <taxon>Trichinellida</taxon>
        <taxon>Trichinellidae</taxon>
        <taxon>Trichinella</taxon>
    </lineage>
</organism>
<dbReference type="EMBL" id="JYDQ01006148">
    <property type="protein sequence ID" value="KRX60641.1"/>
    <property type="molecule type" value="Genomic_DNA"/>
</dbReference>
<dbReference type="Proteomes" id="UP000054783">
    <property type="component" value="Unassembled WGS sequence"/>
</dbReference>